<sequence>MAAPAARGTKAPPEPPGRLPKQVPARAVAPGATSQRGASQGAATQGPSTVVGTTTVPPVKGHYHDFADTLTSEIQNVGDQSQGMHDDPKQAYRTKNRVFIVIEIVMAVSVLALVLGTVVMLAVSSGSKPNTLRTEPPTTTERAAGGGVTNASIPTVNSTNIVTTVFPQG</sequence>
<evidence type="ECO:0000313" key="2">
    <source>
        <dbReference type="Proteomes" id="UP000805193"/>
    </source>
</evidence>
<name>A0AC60P5P8_IXOPE</name>
<protein>
    <submittedName>
        <fullName evidence="1">Uncharacterized protein</fullName>
    </submittedName>
</protein>
<accession>A0AC60P5P8</accession>
<dbReference type="EMBL" id="JABSTQ010011151">
    <property type="protein sequence ID" value="KAG0414750.1"/>
    <property type="molecule type" value="Genomic_DNA"/>
</dbReference>
<organism evidence="1 2">
    <name type="scientific">Ixodes persulcatus</name>
    <name type="common">Taiga tick</name>
    <dbReference type="NCBI Taxonomy" id="34615"/>
    <lineage>
        <taxon>Eukaryota</taxon>
        <taxon>Metazoa</taxon>
        <taxon>Ecdysozoa</taxon>
        <taxon>Arthropoda</taxon>
        <taxon>Chelicerata</taxon>
        <taxon>Arachnida</taxon>
        <taxon>Acari</taxon>
        <taxon>Parasitiformes</taxon>
        <taxon>Ixodida</taxon>
        <taxon>Ixodoidea</taxon>
        <taxon>Ixodidae</taxon>
        <taxon>Ixodinae</taxon>
        <taxon>Ixodes</taxon>
    </lineage>
</organism>
<evidence type="ECO:0000313" key="1">
    <source>
        <dbReference type="EMBL" id="KAG0414750.1"/>
    </source>
</evidence>
<keyword evidence="2" id="KW-1185">Reference proteome</keyword>
<proteinExistence type="predicted"/>
<dbReference type="Proteomes" id="UP000805193">
    <property type="component" value="Unassembled WGS sequence"/>
</dbReference>
<comment type="caution">
    <text evidence="1">The sequence shown here is derived from an EMBL/GenBank/DDBJ whole genome shotgun (WGS) entry which is preliminary data.</text>
</comment>
<gene>
    <name evidence="1" type="ORF">HPB47_008079</name>
</gene>
<reference evidence="1 2" key="1">
    <citation type="journal article" date="2020" name="Cell">
        <title>Large-Scale Comparative Analyses of Tick Genomes Elucidate Their Genetic Diversity and Vector Capacities.</title>
        <authorList>
            <consortium name="Tick Genome and Microbiome Consortium (TIGMIC)"/>
            <person name="Jia N."/>
            <person name="Wang J."/>
            <person name="Shi W."/>
            <person name="Du L."/>
            <person name="Sun Y."/>
            <person name="Zhan W."/>
            <person name="Jiang J.F."/>
            <person name="Wang Q."/>
            <person name="Zhang B."/>
            <person name="Ji P."/>
            <person name="Bell-Sakyi L."/>
            <person name="Cui X.M."/>
            <person name="Yuan T.T."/>
            <person name="Jiang B.G."/>
            <person name="Yang W.F."/>
            <person name="Lam T.T."/>
            <person name="Chang Q.C."/>
            <person name="Ding S.J."/>
            <person name="Wang X.J."/>
            <person name="Zhu J.G."/>
            <person name="Ruan X.D."/>
            <person name="Zhao L."/>
            <person name="Wei J.T."/>
            <person name="Ye R.Z."/>
            <person name="Que T.C."/>
            <person name="Du C.H."/>
            <person name="Zhou Y.H."/>
            <person name="Cheng J.X."/>
            <person name="Dai P.F."/>
            <person name="Guo W.B."/>
            <person name="Han X.H."/>
            <person name="Huang E.J."/>
            <person name="Li L.F."/>
            <person name="Wei W."/>
            <person name="Gao Y.C."/>
            <person name="Liu J.Z."/>
            <person name="Shao H.Z."/>
            <person name="Wang X."/>
            <person name="Wang C.C."/>
            <person name="Yang T.C."/>
            <person name="Huo Q.B."/>
            <person name="Li W."/>
            <person name="Chen H.Y."/>
            <person name="Chen S.E."/>
            <person name="Zhou L.G."/>
            <person name="Ni X.B."/>
            <person name="Tian J.H."/>
            <person name="Sheng Y."/>
            <person name="Liu T."/>
            <person name="Pan Y.S."/>
            <person name="Xia L.Y."/>
            <person name="Li J."/>
            <person name="Zhao F."/>
            <person name="Cao W.C."/>
        </authorList>
    </citation>
    <scope>NUCLEOTIDE SEQUENCE [LARGE SCALE GENOMIC DNA]</scope>
    <source>
        <strain evidence="1">Iper-2018</strain>
    </source>
</reference>